<evidence type="ECO:0000313" key="2">
    <source>
        <dbReference type="Proteomes" id="UP001165960"/>
    </source>
</evidence>
<protein>
    <submittedName>
        <fullName evidence="1">Uncharacterized protein</fullName>
    </submittedName>
</protein>
<dbReference type="EMBL" id="QTSX02004333">
    <property type="protein sequence ID" value="KAJ9065636.1"/>
    <property type="molecule type" value="Genomic_DNA"/>
</dbReference>
<reference evidence="1" key="1">
    <citation type="submission" date="2022-04" db="EMBL/GenBank/DDBJ databases">
        <title>Genome of the entomopathogenic fungus Entomophthora muscae.</title>
        <authorList>
            <person name="Elya C."/>
            <person name="Lovett B.R."/>
            <person name="Lee E."/>
            <person name="Macias A.M."/>
            <person name="Hajek A.E."/>
            <person name="De Bivort B.L."/>
            <person name="Kasson M.T."/>
            <person name="De Fine Licht H.H."/>
            <person name="Stajich J.E."/>
        </authorList>
    </citation>
    <scope>NUCLEOTIDE SEQUENCE</scope>
    <source>
        <strain evidence="1">Berkeley</strain>
    </source>
</reference>
<evidence type="ECO:0000313" key="1">
    <source>
        <dbReference type="EMBL" id="KAJ9065636.1"/>
    </source>
</evidence>
<proteinExistence type="predicted"/>
<name>A0ACC2STR0_9FUNG</name>
<sequence length="153" mass="17203">MCADSGTAPKAQFLDNSWRCVIPGVWYTATPLSHNPPLKEEPQNYWSVNKPAKPQVFCPLASAFFLCYLGAYFFLECFNLLLGWYFLFGELFHLGMVSVPVGSLVTDLNPSAIIHHLERLLPSGWVPDTLSPNPISFNPIPIHPHHPPQFLLQ</sequence>
<gene>
    <name evidence="1" type="ORF">DSO57_1017390</name>
</gene>
<accession>A0ACC2STR0</accession>
<dbReference type="Proteomes" id="UP001165960">
    <property type="component" value="Unassembled WGS sequence"/>
</dbReference>
<keyword evidence="2" id="KW-1185">Reference proteome</keyword>
<comment type="caution">
    <text evidence="1">The sequence shown here is derived from an EMBL/GenBank/DDBJ whole genome shotgun (WGS) entry which is preliminary data.</text>
</comment>
<organism evidence="1 2">
    <name type="scientific">Entomophthora muscae</name>
    <dbReference type="NCBI Taxonomy" id="34485"/>
    <lineage>
        <taxon>Eukaryota</taxon>
        <taxon>Fungi</taxon>
        <taxon>Fungi incertae sedis</taxon>
        <taxon>Zoopagomycota</taxon>
        <taxon>Entomophthoromycotina</taxon>
        <taxon>Entomophthoromycetes</taxon>
        <taxon>Entomophthorales</taxon>
        <taxon>Entomophthoraceae</taxon>
        <taxon>Entomophthora</taxon>
    </lineage>
</organism>